<reference evidence="2 3" key="1">
    <citation type="submission" date="2024-01" db="EMBL/GenBank/DDBJ databases">
        <title>The complete chloroplast genome sequence of Lithospermum erythrorhizon: insights into the phylogenetic relationship among Boraginaceae species and the maternal lineages of purple gromwells.</title>
        <authorList>
            <person name="Okada T."/>
            <person name="Watanabe K."/>
        </authorList>
    </citation>
    <scope>NUCLEOTIDE SEQUENCE [LARGE SCALE GENOMIC DNA]</scope>
</reference>
<keyword evidence="3" id="KW-1185">Reference proteome</keyword>
<organism evidence="2 3">
    <name type="scientific">Lithospermum erythrorhizon</name>
    <name type="common">Purple gromwell</name>
    <name type="synonym">Lithospermum officinale var. erythrorhizon</name>
    <dbReference type="NCBI Taxonomy" id="34254"/>
    <lineage>
        <taxon>Eukaryota</taxon>
        <taxon>Viridiplantae</taxon>
        <taxon>Streptophyta</taxon>
        <taxon>Embryophyta</taxon>
        <taxon>Tracheophyta</taxon>
        <taxon>Spermatophyta</taxon>
        <taxon>Magnoliopsida</taxon>
        <taxon>eudicotyledons</taxon>
        <taxon>Gunneridae</taxon>
        <taxon>Pentapetalae</taxon>
        <taxon>asterids</taxon>
        <taxon>lamiids</taxon>
        <taxon>Boraginales</taxon>
        <taxon>Boraginaceae</taxon>
        <taxon>Boraginoideae</taxon>
        <taxon>Lithospermeae</taxon>
        <taxon>Lithospermum</taxon>
    </lineage>
</organism>
<evidence type="ECO:0000256" key="1">
    <source>
        <dbReference type="SAM" id="MobiDB-lite"/>
    </source>
</evidence>
<accession>A0AAV3PNP7</accession>
<gene>
    <name evidence="2" type="ORF">LIER_11277</name>
</gene>
<dbReference type="EMBL" id="BAABME010002079">
    <property type="protein sequence ID" value="GAA0152918.1"/>
    <property type="molecule type" value="Genomic_DNA"/>
</dbReference>
<evidence type="ECO:0000313" key="2">
    <source>
        <dbReference type="EMBL" id="GAA0152918.1"/>
    </source>
</evidence>
<protein>
    <submittedName>
        <fullName evidence="2">Uncharacterized protein</fullName>
    </submittedName>
</protein>
<evidence type="ECO:0000313" key="3">
    <source>
        <dbReference type="Proteomes" id="UP001454036"/>
    </source>
</evidence>
<comment type="caution">
    <text evidence="2">The sequence shown here is derived from an EMBL/GenBank/DDBJ whole genome shotgun (WGS) entry which is preliminary data.</text>
</comment>
<dbReference type="Proteomes" id="UP001454036">
    <property type="component" value="Unassembled WGS sequence"/>
</dbReference>
<feature type="region of interest" description="Disordered" evidence="1">
    <location>
        <begin position="65"/>
        <end position="92"/>
    </location>
</feature>
<name>A0AAV3PNP7_LITER</name>
<dbReference type="AlphaFoldDB" id="A0AAV3PNP7"/>
<proteinExistence type="predicted"/>
<sequence>MHLSRAFRFLEEFQPFLCPTIIFRDFASNLLPKNLPFSFSQSSNPQEVFQFPWLILKELPFSNPHSPPTLKRSRSAGGVKITSPPPSPPRPSVGLLAQREAPGQAVLGFMVLANSESAIYENALELDGELALERAKVDRLREHLQELHPQVVAVKHLPWESVLMAQHLQGRR</sequence>